<dbReference type="Proteomes" id="UP000829999">
    <property type="component" value="Chromosome 24"/>
</dbReference>
<keyword evidence="3" id="KW-1185">Reference proteome</keyword>
<evidence type="ECO:0000259" key="2">
    <source>
        <dbReference type="Pfam" id="PF03732"/>
    </source>
</evidence>
<dbReference type="GeneID" id="118278550"/>
<dbReference type="AlphaFoldDB" id="A0A9R0E764"/>
<gene>
    <name evidence="4" type="primary">LOC118278550</name>
</gene>
<sequence>MHITLNAKRTRKMTLHLSIPQIRPNGYATEPTTIKIVYNISGDRTISIDRHSEPEPCSSTTVDNNVGQAMVPLIAQQNNLLSSLLNVLRQNNTDSRLPIFNPDTRSMDPRCWLLTADAYVIKEQQSGVALQSALDQALRGSALAWFKTVASRSLTWTDFKRLFGAKYCEAMEAQNTPASCLINLQGCTMKDNESLASYAQNLTAMLTSEFENVSKEEIVLAIVLSHMAKLDERVLNIATSNPIDTRSKLNEELKDMFYILPKDVPKFSRQRQSDKNFNMCGEEDVCNMPQFSRQPEEKFIMCGEIDLTGPSYDTPEAPTASEVVQGRKRMMHAPDNDEEAKKARQVDSCCCLDEGKCDYCLRDKEKRNEGQLSVSAASDDVSPASPDDAFQHRPGEASPALPVEEIPGLPVVKIPAHPGDDGGPPSSVIVIG</sequence>
<protein>
    <submittedName>
        <fullName evidence="4">Uncharacterized protein LOC118278550</fullName>
    </submittedName>
</protein>
<dbReference type="RefSeq" id="XP_050559621.1">
    <property type="nucleotide sequence ID" value="XM_050703664.1"/>
</dbReference>
<evidence type="ECO:0000313" key="3">
    <source>
        <dbReference type="Proteomes" id="UP000829999"/>
    </source>
</evidence>
<dbReference type="OrthoDB" id="116216at2759"/>
<dbReference type="Pfam" id="PF03732">
    <property type="entry name" value="Retrotrans_gag"/>
    <property type="match status" value="1"/>
</dbReference>
<feature type="domain" description="Retrotransposon gag" evidence="2">
    <location>
        <begin position="137"/>
        <end position="217"/>
    </location>
</feature>
<feature type="compositionally biased region" description="Low complexity" evidence="1">
    <location>
        <begin position="373"/>
        <end position="388"/>
    </location>
</feature>
<feature type="region of interest" description="Disordered" evidence="1">
    <location>
        <begin position="371"/>
        <end position="432"/>
    </location>
</feature>
<name>A0A9R0E764_SPOFR</name>
<accession>A0A9R0E764</accession>
<evidence type="ECO:0000313" key="4">
    <source>
        <dbReference type="RefSeq" id="XP_050559621.1"/>
    </source>
</evidence>
<dbReference type="InterPro" id="IPR005162">
    <property type="entry name" value="Retrotrans_gag_dom"/>
</dbReference>
<proteinExistence type="predicted"/>
<reference evidence="4" key="1">
    <citation type="submission" date="2025-08" db="UniProtKB">
        <authorList>
            <consortium name="RefSeq"/>
        </authorList>
    </citation>
    <scope>IDENTIFICATION</scope>
    <source>
        <tissue evidence="4">Whole larval tissue</tissue>
    </source>
</reference>
<organism evidence="3 4">
    <name type="scientific">Spodoptera frugiperda</name>
    <name type="common">Fall armyworm</name>
    <dbReference type="NCBI Taxonomy" id="7108"/>
    <lineage>
        <taxon>Eukaryota</taxon>
        <taxon>Metazoa</taxon>
        <taxon>Ecdysozoa</taxon>
        <taxon>Arthropoda</taxon>
        <taxon>Hexapoda</taxon>
        <taxon>Insecta</taxon>
        <taxon>Pterygota</taxon>
        <taxon>Neoptera</taxon>
        <taxon>Endopterygota</taxon>
        <taxon>Lepidoptera</taxon>
        <taxon>Glossata</taxon>
        <taxon>Ditrysia</taxon>
        <taxon>Noctuoidea</taxon>
        <taxon>Noctuidae</taxon>
        <taxon>Amphipyrinae</taxon>
        <taxon>Spodoptera</taxon>
    </lineage>
</organism>
<evidence type="ECO:0000256" key="1">
    <source>
        <dbReference type="SAM" id="MobiDB-lite"/>
    </source>
</evidence>